<organism evidence="2 3">
    <name type="scientific">Linnemannia elongata AG-77</name>
    <dbReference type="NCBI Taxonomy" id="1314771"/>
    <lineage>
        <taxon>Eukaryota</taxon>
        <taxon>Fungi</taxon>
        <taxon>Fungi incertae sedis</taxon>
        <taxon>Mucoromycota</taxon>
        <taxon>Mortierellomycotina</taxon>
        <taxon>Mortierellomycetes</taxon>
        <taxon>Mortierellales</taxon>
        <taxon>Mortierellaceae</taxon>
        <taxon>Linnemannia</taxon>
    </lineage>
</organism>
<dbReference type="InterPro" id="IPR036047">
    <property type="entry name" value="F-box-like_dom_sf"/>
</dbReference>
<dbReference type="InterPro" id="IPR001810">
    <property type="entry name" value="F-box_dom"/>
</dbReference>
<dbReference type="SUPFAM" id="SSF52047">
    <property type="entry name" value="RNI-like"/>
    <property type="match status" value="1"/>
</dbReference>
<dbReference type="InterPro" id="IPR032675">
    <property type="entry name" value="LRR_dom_sf"/>
</dbReference>
<sequence>MDVNTPHERSSTASAGHLPTELIVSIGHLLDGHSLVTSLRVCHHWHNALIPVVWHSITKTQWQHPTFPIQQPRGERQPQSEQDPFTGQLPLTLFHVRQLEWVCNASESGDRFSSSGNRHNPLTTATLARILDATPNLASLSLQVWVLTPDLAFGHALQQLKRLRRLSYGMRAFSTFQIEELFPLFSRLDELAVSSRAWVKTRAEESDDTGEPLSPTTIAHDLWKLKKLDIVRGNLSILRHCSDRMLRDLIIRREHIISNHIDASDSFLPILRFSHLNSIRLAIESSPGQQEDVVLVLSSLKRARELVLDVFAIQDLDFLNSPPVIVASVRQQPLIPDQWIQRQQQDIGQGDTADGGEVGDDGLIVLPRLEHLTINFIRPLVVHARLTTFRRLVMTRPRLRTFVVTNHDVDPDILFEQSRVRTERDGWVCRDLETLNLCFPKGIHSKTTDGRNYTWQSIYGQIGKLTKLKSLSLRCVGLQRNVEAGFKQLAGVTCLEELTMIDVRFLKWTEEEVELLLPLVPKLKTFSMGPLQDADFLSVATWLVNNGRHDVRLVR</sequence>
<dbReference type="EMBL" id="KV442011">
    <property type="protein sequence ID" value="OAQ36758.1"/>
    <property type="molecule type" value="Genomic_DNA"/>
</dbReference>
<gene>
    <name evidence="2" type="ORF">K457DRAFT_131927</name>
</gene>
<evidence type="ECO:0000313" key="3">
    <source>
        <dbReference type="Proteomes" id="UP000078512"/>
    </source>
</evidence>
<dbReference type="AlphaFoldDB" id="A0A197KHZ1"/>
<feature type="domain" description="F-box" evidence="1">
    <location>
        <begin position="17"/>
        <end position="58"/>
    </location>
</feature>
<dbReference type="SUPFAM" id="SSF81383">
    <property type="entry name" value="F-box domain"/>
    <property type="match status" value="1"/>
</dbReference>
<evidence type="ECO:0000259" key="1">
    <source>
        <dbReference type="Pfam" id="PF12937"/>
    </source>
</evidence>
<reference evidence="2 3" key="1">
    <citation type="submission" date="2016-05" db="EMBL/GenBank/DDBJ databases">
        <title>Genome sequencing reveals origins of a unique bacterial endosymbiosis in the earliest lineages of terrestrial Fungi.</title>
        <authorList>
            <consortium name="DOE Joint Genome Institute"/>
            <person name="Uehling J."/>
            <person name="Gryganskyi A."/>
            <person name="Hameed K."/>
            <person name="Tschaplinski T."/>
            <person name="Misztal P."/>
            <person name="Wu S."/>
            <person name="Desiro A."/>
            <person name="Vande Pol N."/>
            <person name="Du Z.-Y."/>
            <person name="Zienkiewicz A."/>
            <person name="Zienkiewicz K."/>
            <person name="Morin E."/>
            <person name="Tisserant E."/>
            <person name="Splivallo R."/>
            <person name="Hainaut M."/>
            <person name="Henrissat B."/>
            <person name="Ohm R."/>
            <person name="Kuo A."/>
            <person name="Yan J."/>
            <person name="Lipzen A."/>
            <person name="Nolan M."/>
            <person name="Labutti K."/>
            <person name="Barry K."/>
            <person name="Goldstein A."/>
            <person name="Labbe J."/>
            <person name="Schadt C."/>
            <person name="Tuskan G."/>
            <person name="Grigoriev I."/>
            <person name="Martin F."/>
            <person name="Vilgalys R."/>
            <person name="Bonito G."/>
        </authorList>
    </citation>
    <scope>NUCLEOTIDE SEQUENCE [LARGE SCALE GENOMIC DNA]</scope>
    <source>
        <strain evidence="2 3">AG-77</strain>
    </source>
</reference>
<protein>
    <recommendedName>
        <fullName evidence="1">F-box domain-containing protein</fullName>
    </recommendedName>
</protein>
<name>A0A197KHZ1_9FUNG</name>
<dbReference type="OrthoDB" id="2418122at2759"/>
<dbReference type="Gene3D" id="3.80.10.10">
    <property type="entry name" value="Ribonuclease Inhibitor"/>
    <property type="match status" value="1"/>
</dbReference>
<dbReference type="Pfam" id="PF12937">
    <property type="entry name" value="F-box-like"/>
    <property type="match status" value="1"/>
</dbReference>
<proteinExistence type="predicted"/>
<dbReference type="CDD" id="cd09917">
    <property type="entry name" value="F-box_SF"/>
    <property type="match status" value="1"/>
</dbReference>
<accession>A0A197KHZ1</accession>
<evidence type="ECO:0000313" key="2">
    <source>
        <dbReference type="EMBL" id="OAQ36758.1"/>
    </source>
</evidence>
<dbReference type="Proteomes" id="UP000078512">
    <property type="component" value="Unassembled WGS sequence"/>
</dbReference>
<keyword evidence="3" id="KW-1185">Reference proteome</keyword>
<dbReference type="Gene3D" id="1.20.1280.50">
    <property type="match status" value="1"/>
</dbReference>